<dbReference type="OrthoDB" id="5438043at2"/>
<evidence type="ECO:0000313" key="2">
    <source>
        <dbReference type="EMBL" id="SMF61441.1"/>
    </source>
</evidence>
<keyword evidence="2" id="KW-0378">Hydrolase</keyword>
<keyword evidence="3" id="KW-1185">Reference proteome</keyword>
<sequence length="259" mass="28615">MRLKVDASLNYHFPAPADVLLAIEVAQMPDERLVEDKLRVRTKTPLTPVPGQHGIGRRTWTAGEGSFLATYSATVDVKRDPPDIATLKRVPRRDLPARAIDYLWPSRYCEVEKLKPFALDTFGAIEGGGAVAAMAEWTRANLRYEAGSSDGNTTAADTFADKRGICRDFAHVMITFARALDIPARMVSAYAWNLEPQDFHAVVEVYLDGGWYLVDPTGLAPVEGLVRICVGRDATDISFMTIFGEAELVEQSVNVERID</sequence>
<dbReference type="Gene3D" id="2.60.40.2250">
    <property type="match status" value="1"/>
</dbReference>
<dbReference type="Pfam" id="PF01841">
    <property type="entry name" value="Transglut_core"/>
    <property type="match status" value="1"/>
</dbReference>
<dbReference type="GO" id="GO:0008233">
    <property type="term" value="F:peptidase activity"/>
    <property type="evidence" value="ECO:0007669"/>
    <property type="project" value="UniProtKB-KW"/>
</dbReference>
<evidence type="ECO:0000313" key="3">
    <source>
        <dbReference type="Proteomes" id="UP000192934"/>
    </source>
</evidence>
<dbReference type="InterPro" id="IPR002931">
    <property type="entry name" value="Transglutaminase-like"/>
</dbReference>
<protein>
    <submittedName>
        <fullName evidence="2">Transglutaminase-like enzyme, putative cysteine protease</fullName>
    </submittedName>
</protein>
<dbReference type="EMBL" id="LT840185">
    <property type="protein sequence ID" value="SMF61441.1"/>
    <property type="molecule type" value="Genomic_DNA"/>
</dbReference>
<dbReference type="Gene3D" id="3.10.620.30">
    <property type="match status" value="1"/>
</dbReference>
<dbReference type="Proteomes" id="UP000192934">
    <property type="component" value="Chromosome I"/>
</dbReference>
<organism evidence="2 3">
    <name type="scientific">Allosphingosinicella indica</name>
    <dbReference type="NCBI Taxonomy" id="941907"/>
    <lineage>
        <taxon>Bacteria</taxon>
        <taxon>Pseudomonadati</taxon>
        <taxon>Pseudomonadota</taxon>
        <taxon>Alphaproteobacteria</taxon>
        <taxon>Sphingomonadales</taxon>
        <taxon>Sphingomonadaceae</taxon>
        <taxon>Allosphingosinicella</taxon>
    </lineage>
</organism>
<proteinExistence type="predicted"/>
<dbReference type="GO" id="GO:0006508">
    <property type="term" value="P:proteolysis"/>
    <property type="evidence" value="ECO:0007669"/>
    <property type="project" value="UniProtKB-KW"/>
</dbReference>
<feature type="domain" description="Transglutaminase-like" evidence="1">
    <location>
        <begin position="158"/>
        <end position="218"/>
    </location>
</feature>
<reference evidence="3" key="1">
    <citation type="submission" date="2017-04" db="EMBL/GenBank/DDBJ databases">
        <authorList>
            <person name="Varghese N."/>
            <person name="Submissions S."/>
        </authorList>
    </citation>
    <scope>NUCLEOTIDE SEQUENCE [LARGE SCALE GENOMIC DNA]</scope>
    <source>
        <strain evidence="3">Dd16</strain>
    </source>
</reference>
<dbReference type="PANTHER" id="PTHR33490">
    <property type="entry name" value="BLR5614 PROTEIN-RELATED"/>
    <property type="match status" value="1"/>
</dbReference>
<dbReference type="PANTHER" id="PTHR33490:SF12">
    <property type="entry name" value="BLL5557 PROTEIN"/>
    <property type="match status" value="1"/>
</dbReference>
<dbReference type="STRING" id="941907.SAMN06295910_0429"/>
<accession>A0A1X7FZD0</accession>
<evidence type="ECO:0000259" key="1">
    <source>
        <dbReference type="SMART" id="SM00460"/>
    </source>
</evidence>
<dbReference type="SMART" id="SM00460">
    <property type="entry name" value="TGc"/>
    <property type="match status" value="1"/>
</dbReference>
<gene>
    <name evidence="2" type="ORF">SAMN06295910_0429</name>
</gene>
<dbReference type="InterPro" id="IPR038765">
    <property type="entry name" value="Papain-like_cys_pep_sf"/>
</dbReference>
<dbReference type="RefSeq" id="WP_085217305.1">
    <property type="nucleotide sequence ID" value="NZ_LT840185.1"/>
</dbReference>
<dbReference type="AlphaFoldDB" id="A0A1X7FZD0"/>
<name>A0A1X7FZD0_9SPHN</name>
<keyword evidence="2" id="KW-0645">Protease</keyword>
<dbReference type="SUPFAM" id="SSF54001">
    <property type="entry name" value="Cysteine proteinases"/>
    <property type="match status" value="1"/>
</dbReference>